<comment type="subcellular location">
    <subcellularLocation>
        <location evidence="1">Nucleus</location>
    </subcellularLocation>
</comment>
<dbReference type="AlphaFoldDB" id="A0A0P1KP66"/>
<dbReference type="GO" id="GO:0046983">
    <property type="term" value="F:protein dimerization activity"/>
    <property type="evidence" value="ECO:0007669"/>
    <property type="project" value="InterPro"/>
</dbReference>
<dbReference type="OrthoDB" id="5778525at2759"/>
<name>A0A0P1KP66_9SACH</name>
<evidence type="ECO:0000313" key="8">
    <source>
        <dbReference type="EMBL" id="CUS21647.1"/>
    </source>
</evidence>
<feature type="compositionally biased region" description="Basic and acidic residues" evidence="6">
    <location>
        <begin position="31"/>
        <end position="45"/>
    </location>
</feature>
<evidence type="ECO:0000256" key="4">
    <source>
        <dbReference type="ARBA" id="ARBA00023163"/>
    </source>
</evidence>
<protein>
    <submittedName>
        <fullName evidence="8">LAQU0S03e07404g1_1</fullName>
    </submittedName>
</protein>
<evidence type="ECO:0000256" key="1">
    <source>
        <dbReference type="ARBA" id="ARBA00004123"/>
    </source>
</evidence>
<dbReference type="GO" id="GO:0000981">
    <property type="term" value="F:DNA-binding transcription factor activity, RNA polymerase II-specific"/>
    <property type="evidence" value="ECO:0007669"/>
    <property type="project" value="TreeGrafter"/>
</dbReference>
<dbReference type="Gene3D" id="4.10.280.10">
    <property type="entry name" value="Helix-loop-helix DNA-binding domain"/>
    <property type="match status" value="1"/>
</dbReference>
<dbReference type="PANTHER" id="PTHR15741:SF27">
    <property type="entry name" value="TRANSCRIPTION FACTOR AP-4"/>
    <property type="match status" value="1"/>
</dbReference>
<feature type="region of interest" description="Disordered" evidence="6">
    <location>
        <begin position="1"/>
        <end position="47"/>
    </location>
</feature>
<keyword evidence="9" id="KW-1185">Reference proteome</keyword>
<evidence type="ECO:0000256" key="6">
    <source>
        <dbReference type="SAM" id="MobiDB-lite"/>
    </source>
</evidence>
<gene>
    <name evidence="8" type="ORF">LAQU0_S03e07404g</name>
</gene>
<keyword evidence="3" id="KW-0238">DNA-binding</keyword>
<keyword evidence="5" id="KW-0539">Nucleus</keyword>
<dbReference type="SUPFAM" id="SSF47459">
    <property type="entry name" value="HLH, helix-loop-helix DNA-binding domain"/>
    <property type="match status" value="1"/>
</dbReference>
<dbReference type="PROSITE" id="PS50888">
    <property type="entry name" value="BHLH"/>
    <property type="match status" value="1"/>
</dbReference>
<evidence type="ECO:0000259" key="7">
    <source>
        <dbReference type="PROSITE" id="PS50888"/>
    </source>
</evidence>
<dbReference type="GO" id="GO:0005634">
    <property type="term" value="C:nucleus"/>
    <property type="evidence" value="ECO:0007669"/>
    <property type="project" value="UniProtKB-SubCell"/>
</dbReference>
<dbReference type="InterPro" id="IPR011598">
    <property type="entry name" value="bHLH_dom"/>
</dbReference>
<feature type="domain" description="BHLH" evidence="7">
    <location>
        <begin position="33"/>
        <end position="103"/>
    </location>
</feature>
<dbReference type="InterPro" id="IPR036638">
    <property type="entry name" value="HLH_DNA-bd_sf"/>
</dbReference>
<dbReference type="InterPro" id="IPR057072">
    <property type="entry name" value="bHLH_INO4"/>
</dbReference>
<accession>A0A0P1KP66</accession>
<dbReference type="InterPro" id="IPR052207">
    <property type="entry name" value="Max-like/E-box_TFs"/>
</dbReference>
<reference evidence="9" key="1">
    <citation type="submission" date="2015-10" db="EMBL/GenBank/DDBJ databases">
        <authorList>
            <person name="Devillers H."/>
        </authorList>
    </citation>
    <scope>NUCLEOTIDE SEQUENCE [LARGE SCALE GENOMIC DNA]</scope>
</reference>
<proteinExistence type="predicted"/>
<dbReference type="GO" id="GO:0000978">
    <property type="term" value="F:RNA polymerase II cis-regulatory region sequence-specific DNA binding"/>
    <property type="evidence" value="ECO:0007669"/>
    <property type="project" value="TreeGrafter"/>
</dbReference>
<keyword evidence="4" id="KW-0804">Transcription</keyword>
<keyword evidence="2" id="KW-0805">Transcription regulation</keyword>
<dbReference type="EMBL" id="LN890565">
    <property type="protein sequence ID" value="CUS21647.1"/>
    <property type="molecule type" value="Genomic_DNA"/>
</dbReference>
<dbReference type="PANTHER" id="PTHR15741">
    <property type="entry name" value="BASIC HELIX-LOOP-HELIX ZIP TRANSCRIPTION FACTOR"/>
    <property type="match status" value="1"/>
</dbReference>
<evidence type="ECO:0000256" key="2">
    <source>
        <dbReference type="ARBA" id="ARBA00023015"/>
    </source>
</evidence>
<organism evidence="8 9">
    <name type="scientific">Lachancea quebecensis</name>
    <dbReference type="NCBI Taxonomy" id="1654605"/>
    <lineage>
        <taxon>Eukaryota</taxon>
        <taxon>Fungi</taxon>
        <taxon>Dikarya</taxon>
        <taxon>Ascomycota</taxon>
        <taxon>Saccharomycotina</taxon>
        <taxon>Saccharomycetes</taxon>
        <taxon>Saccharomycetales</taxon>
        <taxon>Saccharomycetaceae</taxon>
        <taxon>Lachancea</taxon>
    </lineage>
</organism>
<dbReference type="Proteomes" id="UP000236544">
    <property type="component" value="Unassembled WGS sequence"/>
</dbReference>
<evidence type="ECO:0000313" key="9">
    <source>
        <dbReference type="Proteomes" id="UP000236544"/>
    </source>
</evidence>
<sequence>MTDSRAPSDISADTADQRKRKRASRESSLSEDQKRQNHVSSEQRRRQAMRQTYDTLVDIVPDLTSAQSRSELQIYAKSMIIAFSATLETSQVLTRAFWFRLQLSSLALRTKPRSARAVRTENWLQCSAALGMGNAPIDIA</sequence>
<evidence type="ECO:0000256" key="3">
    <source>
        <dbReference type="ARBA" id="ARBA00023125"/>
    </source>
</evidence>
<dbReference type="Pfam" id="PF23181">
    <property type="entry name" value="bHLH_INO4"/>
    <property type="match status" value="1"/>
</dbReference>
<evidence type="ECO:0000256" key="5">
    <source>
        <dbReference type="ARBA" id="ARBA00023242"/>
    </source>
</evidence>